<dbReference type="GO" id="GO:0000049">
    <property type="term" value="F:tRNA binding"/>
    <property type="evidence" value="ECO:0007669"/>
    <property type="project" value="UniProtKB-UniRule"/>
</dbReference>
<comment type="subcellular location">
    <subcellularLocation>
        <location evidence="1">Cell inner membrane</location>
    </subcellularLocation>
    <subcellularLocation>
        <location evidence="13">Cytoplasm</location>
    </subcellularLocation>
    <text evidence="13">Associates with ribosomes and polysomes.</text>
</comment>
<evidence type="ECO:0000256" key="4">
    <source>
        <dbReference type="ARBA" id="ARBA00022555"/>
    </source>
</evidence>
<dbReference type="FunFam" id="3.40.50.300:FF:000183">
    <property type="entry name" value="ABC transporter ATP-binding protein yjjK"/>
    <property type="match status" value="1"/>
</dbReference>
<keyword evidence="8 13" id="KW-0378">Hydrolase</keyword>
<dbReference type="GO" id="GO:0019843">
    <property type="term" value="F:rRNA binding"/>
    <property type="evidence" value="ECO:0007669"/>
    <property type="project" value="UniProtKB-UniRule"/>
</dbReference>
<keyword evidence="5 13" id="KW-0699">rRNA-binding</keyword>
<keyword evidence="7 13" id="KW-0547">Nucleotide-binding</keyword>
<dbReference type="HAMAP" id="MF_00847">
    <property type="entry name" value="EttA"/>
    <property type="match status" value="1"/>
</dbReference>
<dbReference type="PROSITE" id="PS50893">
    <property type="entry name" value="ABC_TRANSPORTER_2"/>
    <property type="match status" value="2"/>
</dbReference>
<keyword evidence="11 13" id="KW-0694">RNA-binding</keyword>
<dbReference type="InterPro" id="IPR027417">
    <property type="entry name" value="P-loop_NTPase"/>
</dbReference>
<keyword evidence="9 13" id="KW-0067">ATP-binding</keyword>
<dbReference type="CDD" id="cd03221">
    <property type="entry name" value="ABCF_EF-3"/>
    <property type="match status" value="2"/>
</dbReference>
<evidence type="ECO:0000313" key="16">
    <source>
        <dbReference type="Proteomes" id="UP000003678"/>
    </source>
</evidence>
<dbReference type="GO" id="GO:0016887">
    <property type="term" value="F:ATP hydrolysis activity"/>
    <property type="evidence" value="ECO:0007669"/>
    <property type="project" value="UniProtKB-UniRule"/>
</dbReference>
<sequence>MREGVCFCAAFGLNTPQKFPRGIGMDRPGRVFQPAETTRFMARQFIYHMSGLNKAYGNKKILENIHLSFYPDAKIGILGPNGAGKSTVLKIMAGLDKEYTGEAWLAEGATCGYLPQEPELDPSKDVLGNVMEGVADKKAIIDRYNELMMNYSDETADEGAKLQDIIDSQNLWDLESQVEMAMEALRCPPGDADVTKLSGGEKRRVALCKLLLSKPDLLLLDEPTNHLDAETTAWLEKHLREYPGSVLIITHDRYFLDNVTGWILELDRGRGIPYEGNYSAYLEAKAKRMAQEGREEAAREKALSREREWISASPKARQAKSKARIKAYDELVKSAEERRPGDAQIIIPVGERLGQVVIEVENLSKGFGDRLLIDDLSFKLPAGGIVGVIGPNGAGKSTLFKMLTGQEQPDKGSVRIGDTVHLSYVDQSRDALDPNKTVWEEISGGNDVIKLGKFEMNSRAYCGAFNFKGGDQQQKVGNLSGGQRNRVHLAKMLKSGGNVLLLDEPTNDLDTETLGALEDALENFAGCVVIISHDRMFLDRLATHILAFEGDSHVEWFEGNFEDYEADKIRRLGPDSVNPKRVTYKPLTR</sequence>
<evidence type="ECO:0000256" key="6">
    <source>
        <dbReference type="ARBA" id="ARBA00022737"/>
    </source>
</evidence>
<dbReference type="AlphaFoldDB" id="C0G784"/>
<dbReference type="SMART" id="SM00382">
    <property type="entry name" value="AAA"/>
    <property type="match status" value="2"/>
</dbReference>
<dbReference type="NCBIfam" id="NF008775">
    <property type="entry name" value="PRK11819.1"/>
    <property type="match status" value="1"/>
</dbReference>
<dbReference type="GO" id="GO:0005524">
    <property type="term" value="F:ATP binding"/>
    <property type="evidence" value="ECO:0007669"/>
    <property type="project" value="UniProtKB-UniRule"/>
</dbReference>
<dbReference type="GO" id="GO:0043022">
    <property type="term" value="F:ribosome binding"/>
    <property type="evidence" value="ECO:0007669"/>
    <property type="project" value="UniProtKB-UniRule"/>
</dbReference>
<evidence type="ECO:0000256" key="12">
    <source>
        <dbReference type="ARBA" id="ARBA00022917"/>
    </source>
</evidence>
<feature type="binding site" evidence="13">
    <location>
        <begin position="390"/>
        <end position="397"/>
    </location>
    <ligand>
        <name>ATP</name>
        <dbReference type="ChEBI" id="CHEBI:30616"/>
        <label>2</label>
    </ligand>
</feature>
<comment type="subunit">
    <text evidence="13">Monomer. Probably contacts ribosomal proteins L1, L5, L33 and S7, the 16S and 23S rRNA and the P-site containing tRNA(fMet).</text>
</comment>
<dbReference type="InterPro" id="IPR032781">
    <property type="entry name" value="ABC_tran_Xtn"/>
</dbReference>
<accession>C0G784</accession>
<dbReference type="PROSITE" id="PS00211">
    <property type="entry name" value="ABC_TRANSPORTER_1"/>
    <property type="match status" value="1"/>
</dbReference>
<dbReference type="PANTHER" id="PTHR43858:SF1">
    <property type="entry name" value="ABC TRANSPORTER-RELATED PROTEIN"/>
    <property type="match status" value="1"/>
</dbReference>
<evidence type="ECO:0000256" key="8">
    <source>
        <dbReference type="ARBA" id="ARBA00022801"/>
    </source>
</evidence>
<keyword evidence="6 13" id="KW-0677">Repeat</keyword>
<feature type="binding site" evidence="13">
    <location>
        <begin position="79"/>
        <end position="86"/>
    </location>
    <ligand>
        <name>ATP</name>
        <dbReference type="ChEBI" id="CHEBI:30616"/>
        <label>1</label>
    </ligand>
</feature>
<dbReference type="InterPro" id="IPR003439">
    <property type="entry name" value="ABC_transporter-like_ATP-bd"/>
</dbReference>
<proteinExistence type="inferred from homology"/>
<dbReference type="NCBIfam" id="TIGR03719">
    <property type="entry name" value="ABC_ABC_ChvD"/>
    <property type="match status" value="1"/>
</dbReference>
<comment type="domain">
    <text evidence="13">The P-site tRNA interaction motif (PtIM domain) probably interacts with the P-site tRNA(fMet) as well as the 23S rRNA.</text>
</comment>
<evidence type="ECO:0000256" key="9">
    <source>
        <dbReference type="ARBA" id="ARBA00022840"/>
    </source>
</evidence>
<comment type="similarity">
    <text evidence="2 13">Belongs to the ABC transporter superfamily. ABCF family. Translational throttle EttA subfamily.</text>
</comment>
<evidence type="ECO:0000313" key="15">
    <source>
        <dbReference type="EMBL" id="EEH14111.1"/>
    </source>
</evidence>
<evidence type="ECO:0000256" key="2">
    <source>
        <dbReference type="ARBA" id="ARBA00005868"/>
    </source>
</evidence>
<dbReference type="GO" id="GO:0005737">
    <property type="term" value="C:cytoplasm"/>
    <property type="evidence" value="ECO:0007669"/>
    <property type="project" value="UniProtKB-SubCell"/>
</dbReference>
<dbReference type="FunFam" id="3.40.50.300:FF:000011">
    <property type="entry name" value="Putative ABC transporter ATP-binding component"/>
    <property type="match status" value="1"/>
</dbReference>
<dbReference type="Proteomes" id="UP000003678">
    <property type="component" value="Unassembled WGS sequence"/>
</dbReference>
<keyword evidence="3 13" id="KW-0963">Cytoplasm</keyword>
<feature type="domain" description="ABC transporter" evidence="14">
    <location>
        <begin position="47"/>
        <end position="293"/>
    </location>
</feature>
<dbReference type="Gene3D" id="3.40.50.300">
    <property type="entry name" value="P-loop containing nucleotide triphosphate hydrolases"/>
    <property type="match status" value="2"/>
</dbReference>
<dbReference type="InterPro" id="IPR017871">
    <property type="entry name" value="ABC_transporter-like_CS"/>
</dbReference>
<evidence type="ECO:0000259" key="14">
    <source>
        <dbReference type="PROSITE" id="PS50893"/>
    </source>
</evidence>
<evidence type="ECO:0000256" key="1">
    <source>
        <dbReference type="ARBA" id="ARBA00004533"/>
    </source>
</evidence>
<dbReference type="EMBL" id="ACJD01000004">
    <property type="protein sequence ID" value="EEH14111.1"/>
    <property type="molecule type" value="Genomic_DNA"/>
</dbReference>
<evidence type="ECO:0000256" key="5">
    <source>
        <dbReference type="ARBA" id="ARBA00022730"/>
    </source>
</evidence>
<gene>
    <name evidence="13" type="primary">ettA</name>
    <name evidence="15" type="ORF">BCETI_4000031</name>
</gene>
<comment type="function">
    <text evidence="13">A translation factor that gates the progression of the 70S ribosomal initiation complex (IC, containing tRNA(fMet) in the P-site) into the translation elongation cycle by using a mechanism sensitive to the ATP/ADP ratio. Binds to the 70S ribosome E-site where it modulates the state of the translating ribosome during subunit translocation. ATP hydrolysis probably frees it from the ribosome, which can enter the elongation phase.</text>
</comment>
<comment type="domain">
    <text evidence="13">The arm domain is inserted in the first ABC transporter domain. Probably contacts ribosomal protein L1.</text>
</comment>
<feature type="region of interest" description="PtIM" evidence="13">
    <location>
        <begin position="276"/>
        <end position="356"/>
    </location>
</feature>
<protein>
    <recommendedName>
        <fullName evidence="13">Energy-dependent translational throttle protein EttA</fullName>
        <ecNumber evidence="13">3.6.1.-</ecNumber>
    </recommendedName>
    <alternativeName>
        <fullName evidence="13">Translational regulatory factor EttA</fullName>
    </alternativeName>
</protein>
<dbReference type="Pfam" id="PF12848">
    <property type="entry name" value="ABC_tran_Xtn"/>
    <property type="match status" value="1"/>
</dbReference>
<keyword evidence="12 13" id="KW-0648">Protein biosynthesis</keyword>
<comment type="caution">
    <text evidence="15">The sequence shown here is derived from an EMBL/GenBank/DDBJ whole genome shotgun (WGS) entry which is preliminary data.</text>
</comment>
<evidence type="ECO:0000256" key="3">
    <source>
        <dbReference type="ARBA" id="ARBA00022490"/>
    </source>
</evidence>
<evidence type="ECO:0000256" key="13">
    <source>
        <dbReference type="HAMAP-Rule" id="MF_00847"/>
    </source>
</evidence>
<reference evidence="15 16" key="1">
    <citation type="submission" date="2009-03" db="EMBL/GenBank/DDBJ databases">
        <authorList>
            <person name="Setubal J.C."/>
            <person name="Boyle S."/>
            <person name="Crasta O.R."/>
            <person name="Gillespie J.J."/>
            <person name="Kenyon R.W."/>
            <person name="Lu J."/>
            <person name="Mane S."/>
            <person name="Nagrani S."/>
            <person name="Shallom J.M."/>
            <person name="Shallom S."/>
            <person name="Shukla M."/>
            <person name="Snyder E.E."/>
            <person name="Sobral B.W."/>
            <person name="Wattam A.R."/>
            <person name="Will R."/>
            <person name="Williams K."/>
            <person name="Yoo H."/>
            <person name="Bruce D.H."/>
            <person name="Detter C."/>
            <person name="Munk C."/>
            <person name="Brettin T.S."/>
            <person name="Ficht T."/>
        </authorList>
    </citation>
    <scope>NUCLEOTIDE SEQUENCE [LARGE SCALE GENOMIC DNA]</scope>
    <source>
        <strain evidence="15 16">Cudo</strain>
    </source>
</reference>
<feature type="domain" description="ABC transporter" evidence="14">
    <location>
        <begin position="358"/>
        <end position="575"/>
    </location>
</feature>
<dbReference type="InterPro" id="IPR022374">
    <property type="entry name" value="EttA"/>
</dbReference>
<dbReference type="EC" id="3.6.1.-" evidence="13"/>
<name>C0G784_9HYPH</name>
<dbReference type="GO" id="GO:0006412">
    <property type="term" value="P:translation"/>
    <property type="evidence" value="ECO:0007669"/>
    <property type="project" value="UniProtKB-KW"/>
</dbReference>
<dbReference type="InterPro" id="IPR003593">
    <property type="entry name" value="AAA+_ATPase"/>
</dbReference>
<keyword evidence="10 13" id="KW-0810">Translation regulation</keyword>
<evidence type="ECO:0000256" key="11">
    <source>
        <dbReference type="ARBA" id="ARBA00022884"/>
    </source>
</evidence>
<comment type="catalytic activity">
    <reaction evidence="13">
        <text>ATP + H2O = ADP + phosphate + H(+)</text>
        <dbReference type="Rhea" id="RHEA:13065"/>
        <dbReference type="ChEBI" id="CHEBI:15377"/>
        <dbReference type="ChEBI" id="CHEBI:15378"/>
        <dbReference type="ChEBI" id="CHEBI:30616"/>
        <dbReference type="ChEBI" id="CHEBI:43474"/>
        <dbReference type="ChEBI" id="CHEBI:456216"/>
    </reaction>
</comment>
<dbReference type="GO" id="GO:0005886">
    <property type="term" value="C:plasma membrane"/>
    <property type="evidence" value="ECO:0007669"/>
    <property type="project" value="UniProtKB-SubCell"/>
</dbReference>
<dbReference type="GO" id="GO:0045900">
    <property type="term" value="P:negative regulation of translational elongation"/>
    <property type="evidence" value="ECO:0007669"/>
    <property type="project" value="UniProtKB-UniRule"/>
</dbReference>
<dbReference type="Pfam" id="PF00005">
    <property type="entry name" value="ABC_tran"/>
    <property type="match status" value="2"/>
</dbReference>
<organism evidence="15 16">
    <name type="scientific">Brucella ceti str. Cudo</name>
    <dbReference type="NCBI Taxonomy" id="595497"/>
    <lineage>
        <taxon>Bacteria</taxon>
        <taxon>Pseudomonadati</taxon>
        <taxon>Pseudomonadota</taxon>
        <taxon>Alphaproteobacteria</taxon>
        <taxon>Hyphomicrobiales</taxon>
        <taxon>Brucellaceae</taxon>
        <taxon>Brucella/Ochrobactrum group</taxon>
        <taxon>Brucella</taxon>
    </lineage>
</organism>
<keyword evidence="4 13" id="KW-0820">tRNA-binding</keyword>
<evidence type="ECO:0000256" key="10">
    <source>
        <dbReference type="ARBA" id="ARBA00022845"/>
    </source>
</evidence>
<dbReference type="SUPFAM" id="SSF52540">
    <property type="entry name" value="P-loop containing nucleoside triphosphate hydrolases"/>
    <property type="match status" value="2"/>
</dbReference>
<comment type="caution">
    <text evidence="13">Lacks conserved residue(s) required for the propagation of feature annotation.</text>
</comment>
<dbReference type="PANTHER" id="PTHR43858">
    <property type="entry name" value="ENERGY-DEPENDENT TRANSLATIONAL THROTTLE PROTEIN ETTA"/>
    <property type="match status" value="1"/>
</dbReference>
<evidence type="ECO:0000256" key="7">
    <source>
        <dbReference type="ARBA" id="ARBA00022741"/>
    </source>
</evidence>